<accession>A0ABT9IS95</accession>
<dbReference type="Gene3D" id="1.10.260.40">
    <property type="entry name" value="lambda repressor-like DNA-binding domains"/>
    <property type="match status" value="1"/>
</dbReference>
<dbReference type="InterPro" id="IPR010982">
    <property type="entry name" value="Lambda_DNA-bd_dom_sf"/>
</dbReference>
<evidence type="ECO:0000256" key="1">
    <source>
        <dbReference type="ARBA" id="ARBA00023125"/>
    </source>
</evidence>
<organism evidence="3 4">
    <name type="scientific">Arthrobacter horti</name>
    <dbReference type="NCBI Taxonomy" id="3068273"/>
    <lineage>
        <taxon>Bacteria</taxon>
        <taxon>Bacillati</taxon>
        <taxon>Actinomycetota</taxon>
        <taxon>Actinomycetes</taxon>
        <taxon>Micrococcales</taxon>
        <taxon>Micrococcaceae</taxon>
        <taxon>Arthrobacter</taxon>
    </lineage>
</organism>
<keyword evidence="1" id="KW-0238">DNA-binding</keyword>
<dbReference type="PANTHER" id="PTHR46797:SF1">
    <property type="entry name" value="METHYLPHOSPHONATE SYNTHASE"/>
    <property type="match status" value="1"/>
</dbReference>
<dbReference type="Proteomes" id="UP001232725">
    <property type="component" value="Unassembled WGS sequence"/>
</dbReference>
<dbReference type="SMART" id="SM00530">
    <property type="entry name" value="HTH_XRE"/>
    <property type="match status" value="1"/>
</dbReference>
<dbReference type="RefSeq" id="WP_305997250.1">
    <property type="nucleotide sequence ID" value="NZ_JAVALS010000011.1"/>
</dbReference>
<evidence type="ECO:0000259" key="2">
    <source>
        <dbReference type="PROSITE" id="PS50943"/>
    </source>
</evidence>
<dbReference type="EMBL" id="JAVALS010000011">
    <property type="protein sequence ID" value="MDP5228202.1"/>
    <property type="molecule type" value="Genomic_DNA"/>
</dbReference>
<dbReference type="PANTHER" id="PTHR46797">
    <property type="entry name" value="HTH-TYPE TRANSCRIPTIONAL REGULATOR"/>
    <property type="match status" value="1"/>
</dbReference>
<proteinExistence type="predicted"/>
<gene>
    <name evidence="3" type="ORF">Q9R02_13635</name>
</gene>
<dbReference type="SUPFAM" id="SSF51182">
    <property type="entry name" value="RmlC-like cupins"/>
    <property type="match status" value="1"/>
</dbReference>
<evidence type="ECO:0000313" key="3">
    <source>
        <dbReference type="EMBL" id="MDP5228202.1"/>
    </source>
</evidence>
<protein>
    <submittedName>
        <fullName evidence="3">XRE family transcriptional regulator</fullName>
    </submittedName>
</protein>
<feature type="domain" description="HTH cro/C1-type" evidence="2">
    <location>
        <begin position="16"/>
        <end position="70"/>
    </location>
</feature>
<dbReference type="CDD" id="cd02209">
    <property type="entry name" value="cupin_XRE_C"/>
    <property type="match status" value="1"/>
</dbReference>
<dbReference type="PROSITE" id="PS50943">
    <property type="entry name" value="HTH_CROC1"/>
    <property type="match status" value="1"/>
</dbReference>
<dbReference type="InterPro" id="IPR014710">
    <property type="entry name" value="RmlC-like_jellyroll"/>
</dbReference>
<dbReference type="Pfam" id="PF07883">
    <property type="entry name" value="Cupin_2"/>
    <property type="match status" value="1"/>
</dbReference>
<comment type="caution">
    <text evidence="3">The sequence shown here is derived from an EMBL/GenBank/DDBJ whole genome shotgun (WGS) entry which is preliminary data.</text>
</comment>
<keyword evidence="4" id="KW-1185">Reference proteome</keyword>
<dbReference type="InterPro" id="IPR001387">
    <property type="entry name" value="Cro/C1-type_HTH"/>
</dbReference>
<sequence>MSTDADLLAATIGARVKHERQARGWTLDQLSDAAGVSRRMVVNVEQGAANPSIATLLRLSDALGVGLPALVEPPHTHGGKVTRRGDGAVLWTGEHGGRGVLVAGTASLDVVELWDWTLEAGDSLSSEPHAPGTKELLQVLSGQLTVTVAGEPFTLGAGDALSFSGDVEHSYANPGQDTTRFSLSVFEPGVGAGHLNPAHRTVAP</sequence>
<dbReference type="InterPro" id="IPR013096">
    <property type="entry name" value="Cupin_2"/>
</dbReference>
<dbReference type="SUPFAM" id="SSF47413">
    <property type="entry name" value="lambda repressor-like DNA-binding domains"/>
    <property type="match status" value="1"/>
</dbReference>
<dbReference type="InterPro" id="IPR050807">
    <property type="entry name" value="TransReg_Diox_bact_type"/>
</dbReference>
<dbReference type="InterPro" id="IPR011051">
    <property type="entry name" value="RmlC_Cupin_sf"/>
</dbReference>
<name>A0ABT9IS95_9MICC</name>
<dbReference type="CDD" id="cd00093">
    <property type="entry name" value="HTH_XRE"/>
    <property type="match status" value="1"/>
</dbReference>
<dbReference type="Gene3D" id="2.60.120.10">
    <property type="entry name" value="Jelly Rolls"/>
    <property type="match status" value="1"/>
</dbReference>
<evidence type="ECO:0000313" key="4">
    <source>
        <dbReference type="Proteomes" id="UP001232725"/>
    </source>
</evidence>
<dbReference type="Pfam" id="PF01381">
    <property type="entry name" value="HTH_3"/>
    <property type="match status" value="1"/>
</dbReference>
<reference evidence="3 4" key="1">
    <citation type="submission" date="2023-08" db="EMBL/GenBank/DDBJ databases">
        <title>Arthrobacter horti sp. nov., isolated from forest soil.</title>
        <authorList>
            <person name="Park M."/>
        </authorList>
    </citation>
    <scope>NUCLEOTIDE SEQUENCE [LARGE SCALE GENOMIC DNA]</scope>
    <source>
        <strain evidence="3 4">YJM1</strain>
    </source>
</reference>